<protein>
    <submittedName>
        <fullName evidence="1">Uncharacterized protein</fullName>
    </submittedName>
</protein>
<organism evidence="1 2">
    <name type="scientific">Lichtheimia corymbifera JMRC:FSU:9682</name>
    <dbReference type="NCBI Taxonomy" id="1263082"/>
    <lineage>
        <taxon>Eukaryota</taxon>
        <taxon>Fungi</taxon>
        <taxon>Fungi incertae sedis</taxon>
        <taxon>Mucoromycota</taxon>
        <taxon>Mucoromycotina</taxon>
        <taxon>Mucoromycetes</taxon>
        <taxon>Mucorales</taxon>
        <taxon>Lichtheimiaceae</taxon>
        <taxon>Lichtheimia</taxon>
    </lineage>
</organism>
<evidence type="ECO:0000313" key="1">
    <source>
        <dbReference type="EMBL" id="CDH58038.1"/>
    </source>
</evidence>
<dbReference type="EMBL" id="CBTN010000052">
    <property type="protein sequence ID" value="CDH58038.1"/>
    <property type="molecule type" value="Genomic_DNA"/>
</dbReference>
<accession>A0A068S6R2</accession>
<dbReference type="AlphaFoldDB" id="A0A068S6R2"/>
<sequence>MHPLTEGFKARYIYISHLSSREVLLVCQGDKAMAYLIRILDLNKQPAGKTGLTFAPCLLRHQSASFIVAAIVILDSYDELSLREASAKVGLGANHGLHLVPELTWCK</sequence>
<name>A0A068S6R2_9FUNG</name>
<dbReference type="Proteomes" id="UP000027586">
    <property type="component" value="Unassembled WGS sequence"/>
</dbReference>
<reference evidence="1" key="1">
    <citation type="submission" date="2013-08" db="EMBL/GenBank/DDBJ databases">
        <title>Gene expansion shapes genome architecture in the human pathogen Lichtheimia corymbifera: an evolutionary genomics analysis in the ancient terrestrial Mucorales (Mucoromycotina).</title>
        <authorList>
            <person name="Schwartze V.U."/>
            <person name="Winter S."/>
            <person name="Shelest E."/>
            <person name="Marcet-Houben M."/>
            <person name="Horn F."/>
            <person name="Wehner S."/>
            <person name="Hoffmann K."/>
            <person name="Riege K."/>
            <person name="Sammeth M."/>
            <person name="Nowrousian M."/>
            <person name="Valiante V."/>
            <person name="Linde J."/>
            <person name="Jacobsen I.D."/>
            <person name="Marz M."/>
            <person name="Brakhage A.A."/>
            <person name="Gabaldon T."/>
            <person name="Bocker S."/>
            <person name="Voigt K."/>
        </authorList>
    </citation>
    <scope>NUCLEOTIDE SEQUENCE [LARGE SCALE GENOMIC DNA]</scope>
    <source>
        <strain evidence="1">FSU 9682</strain>
    </source>
</reference>
<proteinExistence type="predicted"/>
<gene>
    <name evidence="1" type="ORF">LCOR_08919.1</name>
</gene>
<dbReference type="VEuPathDB" id="FungiDB:LCOR_08919.1"/>
<keyword evidence="2" id="KW-1185">Reference proteome</keyword>
<comment type="caution">
    <text evidence="1">The sequence shown here is derived from an EMBL/GenBank/DDBJ whole genome shotgun (WGS) entry which is preliminary data.</text>
</comment>
<evidence type="ECO:0000313" key="2">
    <source>
        <dbReference type="Proteomes" id="UP000027586"/>
    </source>
</evidence>